<protein>
    <recommendedName>
        <fullName evidence="7">Cell division control protein</fullName>
    </recommendedName>
</protein>
<gene>
    <name evidence="11" type="ORF">WA026_007978</name>
</gene>
<reference evidence="11 12" key="1">
    <citation type="submission" date="2023-03" db="EMBL/GenBank/DDBJ databases">
        <title>Genome insight into feeding habits of ladybird beetles.</title>
        <authorList>
            <person name="Li H.-S."/>
            <person name="Huang Y.-H."/>
            <person name="Pang H."/>
        </authorList>
    </citation>
    <scope>NUCLEOTIDE SEQUENCE [LARGE SCALE GENOMIC DNA]</scope>
    <source>
        <strain evidence="11">SYSU_2023b</strain>
        <tissue evidence="11">Whole body</tissue>
    </source>
</reference>
<keyword evidence="12" id="KW-1185">Reference proteome</keyword>
<dbReference type="CDD" id="cd00009">
    <property type="entry name" value="AAA"/>
    <property type="match status" value="1"/>
</dbReference>
<dbReference type="InterPro" id="IPR054425">
    <property type="entry name" value="Cdc6_ORC1-like_ATPase_lid"/>
</dbReference>
<feature type="domain" description="AAA+ ATPase" evidence="9">
    <location>
        <begin position="165"/>
        <end position="308"/>
    </location>
</feature>
<dbReference type="PIRSF" id="PIRSF001767">
    <property type="entry name" value="Cdc6"/>
    <property type="match status" value="1"/>
</dbReference>
<dbReference type="InterPro" id="IPR015163">
    <property type="entry name" value="Cdc6_C"/>
</dbReference>
<dbReference type="GO" id="GO:0003688">
    <property type="term" value="F:DNA replication origin binding"/>
    <property type="evidence" value="ECO:0007669"/>
    <property type="project" value="TreeGrafter"/>
</dbReference>
<comment type="function">
    <text evidence="7">Involved in the initiation of DNA replication. Also participates in checkpoint controls that ensure DNA replication is completed before mitosis is initiated.</text>
</comment>
<evidence type="ECO:0000256" key="3">
    <source>
        <dbReference type="ARBA" id="ARBA00022618"/>
    </source>
</evidence>
<dbReference type="Proteomes" id="UP001431783">
    <property type="component" value="Unassembled WGS sequence"/>
</dbReference>
<dbReference type="FunFam" id="1.10.10.10:FF:000265">
    <property type="entry name" value="Cell division control protein"/>
    <property type="match status" value="1"/>
</dbReference>
<proteinExistence type="inferred from homology"/>
<dbReference type="GO" id="GO:0006270">
    <property type="term" value="P:DNA replication initiation"/>
    <property type="evidence" value="ECO:0007669"/>
    <property type="project" value="UniProtKB-UniRule"/>
</dbReference>
<dbReference type="Pfam" id="PF09079">
    <property type="entry name" value="WHD_Cdc6"/>
    <property type="match status" value="1"/>
</dbReference>
<accession>A0AAW1TPU1</accession>
<organism evidence="11 12">
    <name type="scientific">Henosepilachna vigintioctopunctata</name>
    <dbReference type="NCBI Taxonomy" id="420089"/>
    <lineage>
        <taxon>Eukaryota</taxon>
        <taxon>Metazoa</taxon>
        <taxon>Ecdysozoa</taxon>
        <taxon>Arthropoda</taxon>
        <taxon>Hexapoda</taxon>
        <taxon>Insecta</taxon>
        <taxon>Pterygota</taxon>
        <taxon>Neoptera</taxon>
        <taxon>Endopterygota</taxon>
        <taxon>Coleoptera</taxon>
        <taxon>Polyphaga</taxon>
        <taxon>Cucujiformia</taxon>
        <taxon>Coccinelloidea</taxon>
        <taxon>Coccinellidae</taxon>
        <taxon>Epilachninae</taxon>
        <taxon>Epilachnini</taxon>
        <taxon>Henosepilachna</taxon>
    </lineage>
</organism>
<comment type="subcellular location">
    <subcellularLocation>
        <location evidence="1 7">Nucleus</location>
    </subcellularLocation>
</comment>
<dbReference type="PANTHER" id="PTHR10763">
    <property type="entry name" value="CELL DIVISION CONTROL PROTEIN 6-RELATED"/>
    <property type="match status" value="1"/>
</dbReference>
<dbReference type="FunFam" id="3.40.50.300:FF:000547">
    <property type="entry name" value="Cell division control protein"/>
    <property type="match status" value="1"/>
</dbReference>
<evidence type="ECO:0000256" key="1">
    <source>
        <dbReference type="ARBA" id="ARBA00004123"/>
    </source>
</evidence>
<keyword evidence="5 7" id="KW-0539">Nucleus</keyword>
<dbReference type="InterPro" id="IPR050311">
    <property type="entry name" value="ORC1/CDC6"/>
</dbReference>
<keyword evidence="6" id="KW-0131">Cell cycle</keyword>
<evidence type="ECO:0000259" key="10">
    <source>
        <dbReference type="SMART" id="SM01074"/>
    </source>
</evidence>
<evidence type="ECO:0000256" key="5">
    <source>
        <dbReference type="ARBA" id="ARBA00023242"/>
    </source>
</evidence>
<dbReference type="SUPFAM" id="SSF46785">
    <property type="entry name" value="Winged helix' DNA-binding domain"/>
    <property type="match status" value="1"/>
</dbReference>
<dbReference type="Gene3D" id="1.10.8.60">
    <property type="match status" value="1"/>
</dbReference>
<dbReference type="InterPro" id="IPR016314">
    <property type="entry name" value="Cdc6/18"/>
</dbReference>
<evidence type="ECO:0000256" key="4">
    <source>
        <dbReference type="ARBA" id="ARBA00022705"/>
    </source>
</evidence>
<keyword evidence="3" id="KW-0132">Cell division</keyword>
<dbReference type="AlphaFoldDB" id="A0AAW1TPU1"/>
<dbReference type="InterPro" id="IPR003593">
    <property type="entry name" value="AAA+_ATPase"/>
</dbReference>
<comment type="caution">
    <text evidence="11">The sequence shown here is derived from an EMBL/GenBank/DDBJ whole genome shotgun (WGS) entry which is preliminary data.</text>
</comment>
<dbReference type="GO" id="GO:0016887">
    <property type="term" value="F:ATP hydrolysis activity"/>
    <property type="evidence" value="ECO:0007669"/>
    <property type="project" value="InterPro"/>
</dbReference>
<comment type="similarity">
    <text evidence="2 7">Belongs to the CDC6/cdc18 family.</text>
</comment>
<evidence type="ECO:0000256" key="7">
    <source>
        <dbReference type="PIRNR" id="PIRNR001767"/>
    </source>
</evidence>
<dbReference type="PANTHER" id="PTHR10763:SF26">
    <property type="entry name" value="CELL DIVISION CONTROL PROTEIN 6 HOMOLOG"/>
    <property type="match status" value="1"/>
</dbReference>
<dbReference type="Pfam" id="PF22606">
    <property type="entry name" value="Cdc6-ORC-like_ATPase_lid"/>
    <property type="match status" value="1"/>
</dbReference>
<dbReference type="SMART" id="SM00382">
    <property type="entry name" value="AAA"/>
    <property type="match status" value="1"/>
</dbReference>
<feature type="domain" description="Cdc6 C-terminal" evidence="10">
    <location>
        <begin position="430"/>
        <end position="510"/>
    </location>
</feature>
<dbReference type="GO" id="GO:0005634">
    <property type="term" value="C:nucleus"/>
    <property type="evidence" value="ECO:0007669"/>
    <property type="project" value="UniProtKB-SubCell"/>
</dbReference>
<dbReference type="CDD" id="cd08768">
    <property type="entry name" value="Cdc6_C"/>
    <property type="match status" value="1"/>
</dbReference>
<evidence type="ECO:0000313" key="12">
    <source>
        <dbReference type="Proteomes" id="UP001431783"/>
    </source>
</evidence>
<feature type="region of interest" description="Disordered" evidence="8">
    <location>
        <begin position="20"/>
        <end position="47"/>
    </location>
</feature>
<dbReference type="Pfam" id="PF13401">
    <property type="entry name" value="AAA_22"/>
    <property type="match status" value="1"/>
</dbReference>
<dbReference type="GO" id="GO:0033314">
    <property type="term" value="P:mitotic DNA replication checkpoint signaling"/>
    <property type="evidence" value="ECO:0007669"/>
    <property type="project" value="TreeGrafter"/>
</dbReference>
<dbReference type="InterPro" id="IPR049945">
    <property type="entry name" value="AAA_22"/>
</dbReference>
<dbReference type="SUPFAM" id="SSF52540">
    <property type="entry name" value="P-loop containing nucleoside triphosphate hydrolases"/>
    <property type="match status" value="1"/>
</dbReference>
<dbReference type="Gene3D" id="1.10.10.10">
    <property type="entry name" value="Winged helix-like DNA-binding domain superfamily/Winged helix DNA-binding domain"/>
    <property type="match status" value="1"/>
</dbReference>
<evidence type="ECO:0000313" key="11">
    <source>
        <dbReference type="EMBL" id="KAK9870408.1"/>
    </source>
</evidence>
<keyword evidence="4" id="KW-0235">DNA replication</keyword>
<evidence type="ECO:0000256" key="2">
    <source>
        <dbReference type="ARBA" id="ARBA00006184"/>
    </source>
</evidence>
<dbReference type="EMBL" id="JARQZJ010000003">
    <property type="protein sequence ID" value="KAK9870408.1"/>
    <property type="molecule type" value="Genomic_DNA"/>
</dbReference>
<evidence type="ECO:0000259" key="9">
    <source>
        <dbReference type="SMART" id="SM00382"/>
    </source>
</evidence>
<evidence type="ECO:0000256" key="8">
    <source>
        <dbReference type="SAM" id="MobiDB-lite"/>
    </source>
</evidence>
<evidence type="ECO:0000256" key="6">
    <source>
        <dbReference type="ARBA" id="ARBA00023306"/>
    </source>
</evidence>
<dbReference type="InterPro" id="IPR036390">
    <property type="entry name" value="WH_DNA-bd_sf"/>
</dbReference>
<dbReference type="InterPro" id="IPR027417">
    <property type="entry name" value="P-loop_NTPase"/>
</dbReference>
<dbReference type="InterPro" id="IPR036388">
    <property type="entry name" value="WH-like_DNA-bd_sf"/>
</dbReference>
<sequence>MSGLRKSARLSTIAQVLDQNSKHTSNVRKRSRKLSQSNGLKESDENSKINNFQGDIVESDHEFQVERISNVVSPLKQKKLNEEKNEAVSPKTQALFTKLSLLSPTNNKFQSSKCASSDGIPSFNGDIYQIAKRALHSTTPECMTSRQVELEELESFIKTHMKNKTSASLYISGPPGTGKTASLTFILDRADVFKNINKVYVNCTSIKSSGAVYGRIMKELGLKINSGSEKDYLNIIEDRFSKTKKTHLLVLDEMDQLDSKNQAILYTIFEWPAKFRNNIILIGIANALDLTDRLLPRLQARCELRPKLLHYAPYSKQQLLEIITSRLEQADALKVFSSAALQMVAAKVAAVSGDVRRALDISRRVIDMIEKDAKNDALQSIENLNVDQFSCNKKVDLKEVIGVLNKVYGTSQNLSDDCDSSFPLQQKIALCSLLLILKKVKNKDITVGKLHDVYKKVCGKLNLFSVDQAEFVGLCSLIETKGIIRVSGRKEPRLHKVTLEWDQEEVLDALKDKVLISRILQDDSFIVKI</sequence>
<name>A0AAW1TPU1_9CUCU</name>
<dbReference type="Gene3D" id="3.40.50.300">
    <property type="entry name" value="P-loop containing nucleotide triphosphate hydrolases"/>
    <property type="match status" value="1"/>
</dbReference>
<dbReference type="SMART" id="SM01074">
    <property type="entry name" value="Cdc6_C"/>
    <property type="match status" value="1"/>
</dbReference>
<dbReference type="GO" id="GO:0051301">
    <property type="term" value="P:cell division"/>
    <property type="evidence" value="ECO:0007669"/>
    <property type="project" value="UniProtKB-UniRule"/>
</dbReference>